<accession>A0AAX3N1M4</accession>
<dbReference type="InterPro" id="IPR003591">
    <property type="entry name" value="Leu-rich_rpt_typical-subtyp"/>
</dbReference>
<dbReference type="Pfam" id="PF07833">
    <property type="entry name" value="Cu_amine_oxidN1"/>
    <property type="match status" value="1"/>
</dbReference>
<dbReference type="InterPro" id="IPR001611">
    <property type="entry name" value="Leu-rich_rpt"/>
</dbReference>
<gene>
    <name evidence="5" type="ORF">PUW23_24525</name>
</gene>
<dbReference type="SUPFAM" id="SSF52058">
    <property type="entry name" value="L domain-like"/>
    <property type="match status" value="1"/>
</dbReference>
<organism evidence="5 6">
    <name type="scientific">Paenibacillus urinalis</name>
    <dbReference type="NCBI Taxonomy" id="521520"/>
    <lineage>
        <taxon>Bacteria</taxon>
        <taxon>Bacillati</taxon>
        <taxon>Bacillota</taxon>
        <taxon>Bacilli</taxon>
        <taxon>Bacillales</taxon>
        <taxon>Paenibacillaceae</taxon>
        <taxon>Paenibacillus</taxon>
    </lineage>
</organism>
<dbReference type="SUPFAM" id="SSF55383">
    <property type="entry name" value="Copper amine oxidase, domain N"/>
    <property type="match status" value="1"/>
</dbReference>
<evidence type="ECO:0000313" key="6">
    <source>
        <dbReference type="Proteomes" id="UP001220962"/>
    </source>
</evidence>
<sequence>MRKYIAIMLVFLIISMGVAFQASFAAAYTEEVFIEDEALSYGLKSILNKPVDEPLTTEDLTSLKVVDLRSLGIKSLAGLEHAVNMTHLRLSGNEISDLAPISKIKTLREVDVRSNYITSIEELAELTDLGRLYISNNGVASIEVVSNFPRLHTLLISGNPIDRLDALEEAKALSWLEATDNGITDISVLAELPALRYIQLDNNEIEDLSPLEHLTETLEGISMNNNEITDIAPLASLKNLRSIQLANNQIYDLAPLADLAELSELQLSGNRIWDISPLAEHDFIYYPANRVGNVLEYYSLGLADNYLDLSEGSDTLDIFEKITANDRDKRSQGELQRLIIGSSTAYAGSMEFSLESAPYISDNRTYVPLRFAAEQLGADVEWNQDLSEVTIQVGDTTIRWAEGSRQVDVNGRIERYDVPLMQQHGSLFVPVRFISDQLNADTAFINETKTALIFNKE</sequence>
<evidence type="ECO:0000256" key="2">
    <source>
        <dbReference type="ARBA" id="ARBA00022737"/>
    </source>
</evidence>
<evidence type="ECO:0000256" key="3">
    <source>
        <dbReference type="SAM" id="SignalP"/>
    </source>
</evidence>
<dbReference type="RefSeq" id="WP_274359199.1">
    <property type="nucleotide sequence ID" value="NZ_CP118101.1"/>
</dbReference>
<feature type="domain" description="Copper amine oxidase-like N-terminal" evidence="4">
    <location>
        <begin position="352"/>
        <end position="452"/>
    </location>
</feature>
<dbReference type="Proteomes" id="UP001220962">
    <property type="component" value="Chromosome"/>
</dbReference>
<dbReference type="Gene3D" id="3.30.457.10">
    <property type="entry name" value="Copper amine oxidase-like, N-terminal domain"/>
    <property type="match status" value="1"/>
</dbReference>
<keyword evidence="3" id="KW-0732">Signal</keyword>
<dbReference type="Gene3D" id="3.80.10.10">
    <property type="entry name" value="Ribonuclease Inhibitor"/>
    <property type="match status" value="1"/>
</dbReference>
<dbReference type="InterPro" id="IPR025875">
    <property type="entry name" value="Leu-rich_rpt_4"/>
</dbReference>
<dbReference type="SMART" id="SM00369">
    <property type="entry name" value="LRR_TYP"/>
    <property type="match status" value="4"/>
</dbReference>
<protein>
    <submittedName>
        <fullName evidence="5">Leucine-rich repeat domain-containing protein</fullName>
    </submittedName>
</protein>
<keyword evidence="1" id="KW-0433">Leucine-rich repeat</keyword>
<feature type="chain" id="PRO_5043813857" evidence="3">
    <location>
        <begin position="22"/>
        <end position="457"/>
    </location>
</feature>
<dbReference type="InterPro" id="IPR036582">
    <property type="entry name" value="Mao_N_sf"/>
</dbReference>
<dbReference type="InterPro" id="IPR012854">
    <property type="entry name" value="Cu_amine_oxidase-like_N"/>
</dbReference>
<dbReference type="EMBL" id="CP118101">
    <property type="protein sequence ID" value="WDH82574.1"/>
    <property type="molecule type" value="Genomic_DNA"/>
</dbReference>
<keyword evidence="2" id="KW-0677">Repeat</keyword>
<evidence type="ECO:0000259" key="4">
    <source>
        <dbReference type="Pfam" id="PF07833"/>
    </source>
</evidence>
<feature type="signal peptide" evidence="3">
    <location>
        <begin position="1"/>
        <end position="21"/>
    </location>
</feature>
<reference evidence="5" key="1">
    <citation type="submission" date="2023-02" db="EMBL/GenBank/DDBJ databases">
        <title>Pathogen: clinical or host-associated sample.</title>
        <authorList>
            <person name="Hergert J."/>
            <person name="Casey R."/>
            <person name="Wagner J."/>
            <person name="Young E.L."/>
            <person name="Oakeson K.F."/>
        </authorList>
    </citation>
    <scope>NUCLEOTIDE SEQUENCE</scope>
    <source>
        <strain evidence="5">2022CK-00830</strain>
    </source>
</reference>
<dbReference type="PANTHER" id="PTHR46652:SF3">
    <property type="entry name" value="LEUCINE-RICH REPEAT-CONTAINING PROTEIN 9"/>
    <property type="match status" value="1"/>
</dbReference>
<dbReference type="InterPro" id="IPR032675">
    <property type="entry name" value="LRR_dom_sf"/>
</dbReference>
<dbReference type="PANTHER" id="PTHR46652">
    <property type="entry name" value="LEUCINE-RICH REPEAT AND IQ DOMAIN-CONTAINING PROTEIN 1-RELATED"/>
    <property type="match status" value="1"/>
</dbReference>
<dbReference type="Pfam" id="PF12799">
    <property type="entry name" value="LRR_4"/>
    <property type="match status" value="3"/>
</dbReference>
<dbReference type="SMART" id="SM00365">
    <property type="entry name" value="LRR_SD22"/>
    <property type="match status" value="8"/>
</dbReference>
<dbReference type="AlphaFoldDB" id="A0AAX3N1M4"/>
<evidence type="ECO:0000256" key="1">
    <source>
        <dbReference type="ARBA" id="ARBA00022614"/>
    </source>
</evidence>
<proteinExistence type="predicted"/>
<evidence type="ECO:0000313" key="5">
    <source>
        <dbReference type="EMBL" id="WDH82574.1"/>
    </source>
</evidence>
<dbReference type="InterPro" id="IPR050836">
    <property type="entry name" value="SDS22/Internalin_LRR"/>
</dbReference>
<name>A0AAX3N1M4_9BACL</name>
<dbReference type="PROSITE" id="PS51450">
    <property type="entry name" value="LRR"/>
    <property type="match status" value="7"/>
</dbReference>